<protein>
    <submittedName>
        <fullName evidence="8">NlpC/P60 family protein</fullName>
    </submittedName>
</protein>
<feature type="domain" description="NlpC/P60" evidence="7">
    <location>
        <begin position="47"/>
        <end position="174"/>
    </location>
</feature>
<dbReference type="PROSITE" id="PS51257">
    <property type="entry name" value="PROKAR_LIPOPROTEIN"/>
    <property type="match status" value="1"/>
</dbReference>
<dbReference type="InterPro" id="IPR000064">
    <property type="entry name" value="NLP_P60_dom"/>
</dbReference>
<dbReference type="Pfam" id="PF00877">
    <property type="entry name" value="NLPC_P60"/>
    <property type="match status" value="1"/>
</dbReference>
<feature type="signal peptide" evidence="6">
    <location>
        <begin position="1"/>
        <end position="25"/>
    </location>
</feature>
<dbReference type="RefSeq" id="WP_107011093.1">
    <property type="nucleotide sequence ID" value="NZ_CP028136.1"/>
</dbReference>
<keyword evidence="9" id="KW-1185">Reference proteome</keyword>
<dbReference type="OrthoDB" id="9807055at2"/>
<dbReference type="GO" id="GO:0006508">
    <property type="term" value="P:proteolysis"/>
    <property type="evidence" value="ECO:0007669"/>
    <property type="project" value="UniProtKB-KW"/>
</dbReference>
<evidence type="ECO:0000256" key="3">
    <source>
        <dbReference type="ARBA" id="ARBA00022729"/>
    </source>
</evidence>
<dbReference type="PANTHER" id="PTHR47360:SF1">
    <property type="entry name" value="ENDOPEPTIDASE NLPC-RELATED"/>
    <property type="match status" value="1"/>
</dbReference>
<dbReference type="InterPro" id="IPR052062">
    <property type="entry name" value="Murein_DD/LD_carboxypeptidase"/>
</dbReference>
<dbReference type="GO" id="GO:0008234">
    <property type="term" value="F:cysteine-type peptidase activity"/>
    <property type="evidence" value="ECO:0007669"/>
    <property type="project" value="UniProtKB-KW"/>
</dbReference>
<evidence type="ECO:0000256" key="4">
    <source>
        <dbReference type="ARBA" id="ARBA00022801"/>
    </source>
</evidence>
<dbReference type="Gene3D" id="3.90.1720.10">
    <property type="entry name" value="endopeptidase domain like (from Nostoc punctiforme)"/>
    <property type="match status" value="1"/>
</dbReference>
<dbReference type="KEGG" id="grs:C7S20_03045"/>
<keyword evidence="5" id="KW-0788">Thiol protease</keyword>
<keyword evidence="2" id="KW-0645">Protease</keyword>
<reference evidence="9" key="1">
    <citation type="submission" date="2018-03" db="EMBL/GenBank/DDBJ databases">
        <title>Gramella fulva sp. nov., isolated from a dry surface of tidal flat.</title>
        <authorList>
            <person name="Hwang S.H."/>
            <person name="Hwang W.M."/>
            <person name="Kang K."/>
            <person name="Ahn T.-Y."/>
        </authorList>
    </citation>
    <scope>NUCLEOTIDE SEQUENCE [LARGE SCALE GENOMIC DNA]</scope>
    <source>
        <strain evidence="9">SH35</strain>
    </source>
</reference>
<keyword evidence="3 6" id="KW-0732">Signal</keyword>
<dbReference type="EMBL" id="CP028136">
    <property type="protein sequence ID" value="AVR44315.1"/>
    <property type="molecule type" value="Genomic_DNA"/>
</dbReference>
<keyword evidence="4" id="KW-0378">Hydrolase</keyword>
<gene>
    <name evidence="8" type="ORF">C7S20_03045</name>
</gene>
<evidence type="ECO:0000313" key="8">
    <source>
        <dbReference type="EMBL" id="AVR44315.1"/>
    </source>
</evidence>
<accession>A0A2R3Z248</accession>
<evidence type="ECO:0000256" key="6">
    <source>
        <dbReference type="SAM" id="SignalP"/>
    </source>
</evidence>
<dbReference type="PROSITE" id="PS51935">
    <property type="entry name" value="NLPC_P60"/>
    <property type="match status" value="1"/>
</dbReference>
<organism evidence="8 9">
    <name type="scientific">Christiangramia fulva</name>
    <dbReference type="NCBI Taxonomy" id="2126553"/>
    <lineage>
        <taxon>Bacteria</taxon>
        <taxon>Pseudomonadati</taxon>
        <taxon>Bacteroidota</taxon>
        <taxon>Flavobacteriia</taxon>
        <taxon>Flavobacteriales</taxon>
        <taxon>Flavobacteriaceae</taxon>
        <taxon>Christiangramia</taxon>
    </lineage>
</organism>
<dbReference type="AlphaFoldDB" id="A0A2R3Z248"/>
<dbReference type="Proteomes" id="UP000241507">
    <property type="component" value="Chromosome"/>
</dbReference>
<name>A0A2R3Z248_9FLAO</name>
<feature type="chain" id="PRO_5015346305" evidence="6">
    <location>
        <begin position="26"/>
        <end position="174"/>
    </location>
</feature>
<evidence type="ECO:0000256" key="2">
    <source>
        <dbReference type="ARBA" id="ARBA00022670"/>
    </source>
</evidence>
<sequence length="174" mass="19588">MKLRILLFPFLFLTAIILTSCGAKHAVITTKEESRYSTEPKRGDISTEIASKVVKNAQKFEGTRYRYGGTSKRGMDCSGLVYVSFLQEDISIPRTARAMSLQGERLFLKEVSPGDLLFFQTSKNRNVINHVGLVVKVKNGEIYFIHSTTSAGVIISLLSEAYWKNNFVMARRII</sequence>
<comment type="similarity">
    <text evidence="1">Belongs to the peptidase C40 family.</text>
</comment>
<dbReference type="InterPro" id="IPR038765">
    <property type="entry name" value="Papain-like_cys_pep_sf"/>
</dbReference>
<evidence type="ECO:0000259" key="7">
    <source>
        <dbReference type="PROSITE" id="PS51935"/>
    </source>
</evidence>
<evidence type="ECO:0000256" key="1">
    <source>
        <dbReference type="ARBA" id="ARBA00007074"/>
    </source>
</evidence>
<dbReference type="SUPFAM" id="SSF54001">
    <property type="entry name" value="Cysteine proteinases"/>
    <property type="match status" value="1"/>
</dbReference>
<dbReference type="PANTHER" id="PTHR47360">
    <property type="entry name" value="MUREIN DD-ENDOPEPTIDASE MEPS/MUREIN LD-CARBOXYPEPTIDASE"/>
    <property type="match status" value="1"/>
</dbReference>
<evidence type="ECO:0000313" key="9">
    <source>
        <dbReference type="Proteomes" id="UP000241507"/>
    </source>
</evidence>
<evidence type="ECO:0000256" key="5">
    <source>
        <dbReference type="ARBA" id="ARBA00022807"/>
    </source>
</evidence>
<proteinExistence type="inferred from homology"/>